<evidence type="ECO:0000313" key="2">
    <source>
        <dbReference type="Proteomes" id="UP001519287"/>
    </source>
</evidence>
<sequence length="87" mass="9788">MGEQAKKCTLGVIVGNRGFFPGHLCESGRQMMIKVLEEEGIDVVILDVNATRYGAVESLDDANICSNYFESSPRAWIKRYYNIIRLS</sequence>
<organism evidence="1 2">
    <name type="scientific">Paenibacillus eucommiae</name>
    <dbReference type="NCBI Taxonomy" id="1355755"/>
    <lineage>
        <taxon>Bacteria</taxon>
        <taxon>Bacillati</taxon>
        <taxon>Bacillota</taxon>
        <taxon>Bacilli</taxon>
        <taxon>Bacillales</taxon>
        <taxon>Paenibacillaceae</taxon>
        <taxon>Paenibacillus</taxon>
    </lineage>
</organism>
<dbReference type="Proteomes" id="UP001519287">
    <property type="component" value="Unassembled WGS sequence"/>
</dbReference>
<evidence type="ECO:0000313" key="1">
    <source>
        <dbReference type="EMBL" id="MBP1990826.1"/>
    </source>
</evidence>
<keyword evidence="2" id="KW-1185">Reference proteome</keyword>
<dbReference type="EMBL" id="JAGGLB010000006">
    <property type="protein sequence ID" value="MBP1990826.1"/>
    <property type="molecule type" value="Genomic_DNA"/>
</dbReference>
<proteinExistence type="predicted"/>
<dbReference type="RefSeq" id="WP_209971578.1">
    <property type="nucleotide sequence ID" value="NZ_JAGGLB010000006.1"/>
</dbReference>
<gene>
    <name evidence="1" type="ORF">J2Z66_002432</name>
</gene>
<reference evidence="1 2" key="1">
    <citation type="submission" date="2021-03" db="EMBL/GenBank/DDBJ databases">
        <title>Genomic Encyclopedia of Type Strains, Phase IV (KMG-IV): sequencing the most valuable type-strain genomes for metagenomic binning, comparative biology and taxonomic classification.</title>
        <authorList>
            <person name="Goeker M."/>
        </authorList>
    </citation>
    <scope>NUCLEOTIDE SEQUENCE [LARGE SCALE GENOMIC DNA]</scope>
    <source>
        <strain evidence="1 2">DSM 26048</strain>
    </source>
</reference>
<accession>A0ABS4IV05</accession>
<comment type="caution">
    <text evidence="1">The sequence shown here is derived from an EMBL/GenBank/DDBJ whole genome shotgun (WGS) entry which is preliminary data.</text>
</comment>
<name>A0ABS4IV05_9BACL</name>
<protein>
    <submittedName>
        <fullName evidence="1">L-fucose isomerase-like protein</fullName>
    </submittedName>
</protein>